<organism evidence="1 2">
    <name type="scientific">Tegillarca granosa</name>
    <name type="common">Malaysian cockle</name>
    <name type="synonym">Anadara granosa</name>
    <dbReference type="NCBI Taxonomy" id="220873"/>
    <lineage>
        <taxon>Eukaryota</taxon>
        <taxon>Metazoa</taxon>
        <taxon>Spiralia</taxon>
        <taxon>Lophotrochozoa</taxon>
        <taxon>Mollusca</taxon>
        <taxon>Bivalvia</taxon>
        <taxon>Autobranchia</taxon>
        <taxon>Pteriomorphia</taxon>
        <taxon>Arcoida</taxon>
        <taxon>Arcoidea</taxon>
        <taxon>Arcidae</taxon>
        <taxon>Tegillarca</taxon>
    </lineage>
</organism>
<protein>
    <submittedName>
        <fullName evidence="1">Uncharacterized protein</fullName>
    </submittedName>
</protein>
<accession>A0ABQ9FBE7</accession>
<evidence type="ECO:0000313" key="2">
    <source>
        <dbReference type="Proteomes" id="UP001217089"/>
    </source>
</evidence>
<sequence>MYISVFTNYKEWVICSEILHLICNDSEHCKLFYMFISPQYLSNQCVASYCWQGNKQLYEITMI</sequence>
<name>A0ABQ9FBE7_TEGGR</name>
<proteinExistence type="predicted"/>
<keyword evidence="2" id="KW-1185">Reference proteome</keyword>
<dbReference type="Proteomes" id="UP001217089">
    <property type="component" value="Unassembled WGS sequence"/>
</dbReference>
<gene>
    <name evidence="1" type="ORF">KUTeg_006810</name>
</gene>
<comment type="caution">
    <text evidence="1">The sequence shown here is derived from an EMBL/GenBank/DDBJ whole genome shotgun (WGS) entry which is preliminary data.</text>
</comment>
<evidence type="ECO:0000313" key="1">
    <source>
        <dbReference type="EMBL" id="KAJ8314660.1"/>
    </source>
</evidence>
<dbReference type="EMBL" id="JARBDR010000337">
    <property type="protein sequence ID" value="KAJ8314660.1"/>
    <property type="molecule type" value="Genomic_DNA"/>
</dbReference>
<reference evidence="1 2" key="1">
    <citation type="submission" date="2022-12" db="EMBL/GenBank/DDBJ databases">
        <title>Chromosome-level genome of Tegillarca granosa.</title>
        <authorList>
            <person name="Kim J."/>
        </authorList>
    </citation>
    <scope>NUCLEOTIDE SEQUENCE [LARGE SCALE GENOMIC DNA]</scope>
    <source>
        <strain evidence="1">Teg-2019</strain>
        <tissue evidence="1">Adductor muscle</tissue>
    </source>
</reference>